<organism evidence="8 12">
    <name type="scientific">Odoribacter splanchnicus</name>
    <dbReference type="NCBI Taxonomy" id="28118"/>
    <lineage>
        <taxon>Bacteria</taxon>
        <taxon>Pseudomonadati</taxon>
        <taxon>Bacteroidota</taxon>
        <taxon>Bacteroidia</taxon>
        <taxon>Bacteroidales</taxon>
        <taxon>Odoribacteraceae</taxon>
        <taxon>Odoribacter</taxon>
    </lineage>
</organism>
<dbReference type="InterPro" id="IPR001854">
    <property type="entry name" value="Ribosomal_uL29"/>
</dbReference>
<dbReference type="Proteomes" id="UP000284243">
    <property type="component" value="Unassembled WGS sequence"/>
</dbReference>
<dbReference type="AlphaFoldDB" id="A0A1Y3YBL2"/>
<dbReference type="GO" id="GO:0006412">
    <property type="term" value="P:translation"/>
    <property type="evidence" value="ECO:0007669"/>
    <property type="project" value="UniProtKB-UniRule"/>
</dbReference>
<reference evidence="7" key="3">
    <citation type="submission" date="2023-01" db="EMBL/GenBank/DDBJ databases">
        <title>Human gut microbiome strain richness.</title>
        <authorList>
            <person name="Chen-Liaw A."/>
        </authorList>
    </citation>
    <scope>NUCLEOTIDE SEQUENCE</scope>
    <source>
        <strain evidence="7">RTP21484st1_B7_RTP21484_190118</strain>
    </source>
</reference>
<proteinExistence type="inferred from homology"/>
<accession>A0A1Y3YBL2</accession>
<dbReference type="OMA" id="VANYNQM"/>
<dbReference type="PROSITE" id="PS00579">
    <property type="entry name" value="RIBOSOMAL_L29"/>
    <property type="match status" value="1"/>
</dbReference>
<dbReference type="Proteomes" id="UP000284434">
    <property type="component" value="Unassembled WGS sequence"/>
</dbReference>
<dbReference type="InterPro" id="IPR018254">
    <property type="entry name" value="Ribosomal_uL29_CS"/>
</dbReference>
<dbReference type="EMBL" id="QRYC01000005">
    <property type="protein sequence ID" value="RGU57415.1"/>
    <property type="molecule type" value="Genomic_DNA"/>
</dbReference>
<dbReference type="NCBIfam" id="TIGR00012">
    <property type="entry name" value="L29"/>
    <property type="match status" value="1"/>
</dbReference>
<dbReference type="EMBL" id="JAKNDN010000004">
    <property type="protein sequence ID" value="MCG4958808.1"/>
    <property type="molecule type" value="Genomic_DNA"/>
</dbReference>
<dbReference type="Proteomes" id="UP000283426">
    <property type="component" value="Unassembled WGS sequence"/>
</dbReference>
<evidence type="ECO:0000256" key="5">
    <source>
        <dbReference type="HAMAP-Rule" id="MF_00374"/>
    </source>
</evidence>
<dbReference type="EMBL" id="QRYW01000057">
    <property type="protein sequence ID" value="RGV18569.1"/>
    <property type="molecule type" value="Genomic_DNA"/>
</dbReference>
<evidence type="ECO:0000313" key="13">
    <source>
        <dbReference type="Proteomes" id="UP000284434"/>
    </source>
</evidence>
<evidence type="ECO:0000313" key="10">
    <source>
        <dbReference type="EMBL" id="RGY03601.1"/>
    </source>
</evidence>
<evidence type="ECO:0000313" key="8">
    <source>
        <dbReference type="EMBL" id="RGU57415.1"/>
    </source>
</evidence>
<dbReference type="Gene3D" id="1.10.287.310">
    <property type="match status" value="1"/>
</dbReference>
<keyword evidence="2 5" id="KW-0689">Ribosomal protein</keyword>
<dbReference type="GeneID" id="61275561"/>
<evidence type="ECO:0000313" key="7">
    <source>
        <dbReference type="EMBL" id="MDB9222190.1"/>
    </source>
</evidence>
<dbReference type="GO" id="GO:1990904">
    <property type="term" value="C:ribonucleoprotein complex"/>
    <property type="evidence" value="ECO:0007669"/>
    <property type="project" value="UniProtKB-KW"/>
</dbReference>
<dbReference type="RefSeq" id="WP_013612515.1">
    <property type="nucleotide sequence ID" value="NZ_BAABYK010000001.1"/>
</dbReference>
<protein>
    <recommendedName>
        <fullName evidence="4 5">Large ribosomal subunit protein uL29</fullName>
    </recommendedName>
</protein>
<dbReference type="GO" id="GO:0003735">
    <property type="term" value="F:structural constituent of ribosome"/>
    <property type="evidence" value="ECO:0007669"/>
    <property type="project" value="InterPro"/>
</dbReference>
<dbReference type="Proteomes" id="UP001212263">
    <property type="component" value="Unassembled WGS sequence"/>
</dbReference>
<name>A0A1Y3YBL2_9BACT</name>
<dbReference type="HAMAP" id="MF_00374">
    <property type="entry name" value="Ribosomal_uL29"/>
    <property type="match status" value="1"/>
</dbReference>
<evidence type="ECO:0000256" key="2">
    <source>
        <dbReference type="ARBA" id="ARBA00022980"/>
    </source>
</evidence>
<evidence type="ECO:0000313" key="9">
    <source>
        <dbReference type="EMBL" id="RGV18569.1"/>
    </source>
</evidence>
<evidence type="ECO:0000256" key="4">
    <source>
        <dbReference type="ARBA" id="ARBA00035204"/>
    </source>
</evidence>
<reference evidence="6" key="2">
    <citation type="submission" date="2022-01" db="EMBL/GenBank/DDBJ databases">
        <title>Collection of gut derived symbiotic bacterial strains cultured from healthy donors.</title>
        <authorList>
            <person name="Lin H."/>
            <person name="Kohout C."/>
            <person name="Waligurski E."/>
            <person name="Pamer E.G."/>
        </authorList>
    </citation>
    <scope>NUCLEOTIDE SEQUENCE</scope>
    <source>
        <strain evidence="6">DFI.1.149</strain>
    </source>
</reference>
<evidence type="ECO:0000256" key="1">
    <source>
        <dbReference type="ARBA" id="ARBA00009254"/>
    </source>
</evidence>
<dbReference type="InterPro" id="IPR036049">
    <property type="entry name" value="Ribosomal_uL29_sf"/>
</dbReference>
<dbReference type="SUPFAM" id="SSF46561">
    <property type="entry name" value="Ribosomal protein L29 (L29p)"/>
    <property type="match status" value="1"/>
</dbReference>
<comment type="similarity">
    <text evidence="1 5">Belongs to the universal ribosomal protein uL29 family.</text>
</comment>
<dbReference type="EMBL" id="QSCO01000035">
    <property type="protein sequence ID" value="RGY03601.1"/>
    <property type="molecule type" value="Genomic_DNA"/>
</dbReference>
<keyword evidence="3 5" id="KW-0687">Ribonucleoprotein</keyword>
<dbReference type="EMBL" id="JAQMRD010000004">
    <property type="protein sequence ID" value="MDB9222190.1"/>
    <property type="molecule type" value="Genomic_DNA"/>
</dbReference>
<dbReference type="GO" id="GO:0005840">
    <property type="term" value="C:ribosome"/>
    <property type="evidence" value="ECO:0007669"/>
    <property type="project" value="UniProtKB-KW"/>
</dbReference>
<reference evidence="11 12" key="1">
    <citation type="submission" date="2018-08" db="EMBL/GenBank/DDBJ databases">
        <title>A genome reference for cultivated species of the human gut microbiota.</title>
        <authorList>
            <person name="Zou Y."/>
            <person name="Xue W."/>
            <person name="Luo G."/>
        </authorList>
    </citation>
    <scope>NUCLEOTIDE SEQUENCE [LARGE SCALE GENOMIC DNA]</scope>
    <source>
        <strain evidence="9 11">AF14-6AC</strain>
        <strain evidence="8 12">AF16-14</strain>
        <strain evidence="10 13">OF03-11</strain>
    </source>
</reference>
<dbReference type="Proteomes" id="UP001199750">
    <property type="component" value="Unassembled WGS sequence"/>
</dbReference>
<evidence type="ECO:0000313" key="12">
    <source>
        <dbReference type="Proteomes" id="UP000284243"/>
    </source>
</evidence>
<dbReference type="Pfam" id="PF00831">
    <property type="entry name" value="Ribosomal_L29"/>
    <property type="match status" value="1"/>
</dbReference>
<comment type="caution">
    <text evidence="8">The sequence shown here is derived from an EMBL/GenBank/DDBJ whole genome shotgun (WGS) entry which is preliminary data.</text>
</comment>
<evidence type="ECO:0000313" key="11">
    <source>
        <dbReference type="Proteomes" id="UP000283426"/>
    </source>
</evidence>
<sequence length="66" mass="7763">MKNSEIIEMTTAELIERVETEKAALNKMTMNHTITPMENPMQIRAARKTIARMMTEIRKRELTEKK</sequence>
<gene>
    <name evidence="5 6" type="primary">rpmC</name>
    <name evidence="9" type="ORF">DWW24_19700</name>
    <name evidence="8" type="ORF">DWW57_05485</name>
    <name evidence="10" type="ORF">DXA53_18220</name>
    <name evidence="6" type="ORF">L0P03_02925</name>
    <name evidence="7" type="ORF">PN645_04120</name>
</gene>
<evidence type="ECO:0000256" key="3">
    <source>
        <dbReference type="ARBA" id="ARBA00023274"/>
    </source>
</evidence>
<evidence type="ECO:0000313" key="6">
    <source>
        <dbReference type="EMBL" id="MCG4958808.1"/>
    </source>
</evidence>